<accession>A0A9Q1Q6N6</accession>
<dbReference type="Proteomes" id="UP001153076">
    <property type="component" value="Unassembled WGS sequence"/>
</dbReference>
<dbReference type="EMBL" id="JAKOGI010000739">
    <property type="protein sequence ID" value="KAJ8430933.1"/>
    <property type="molecule type" value="Genomic_DNA"/>
</dbReference>
<protein>
    <submittedName>
        <fullName evidence="2">Uncharacterized protein</fullName>
    </submittedName>
</protein>
<reference evidence="2" key="1">
    <citation type="submission" date="2022-04" db="EMBL/GenBank/DDBJ databases">
        <title>Carnegiea gigantea Genome sequencing and assembly v2.</title>
        <authorList>
            <person name="Copetti D."/>
            <person name="Sanderson M.J."/>
            <person name="Burquez A."/>
            <person name="Wojciechowski M.F."/>
        </authorList>
    </citation>
    <scope>NUCLEOTIDE SEQUENCE</scope>
    <source>
        <strain evidence="2">SGP5-SGP5p</strain>
        <tissue evidence="2">Aerial part</tissue>
    </source>
</reference>
<evidence type="ECO:0000313" key="3">
    <source>
        <dbReference type="Proteomes" id="UP001153076"/>
    </source>
</evidence>
<name>A0A9Q1Q6N6_9CARY</name>
<keyword evidence="3" id="KW-1185">Reference proteome</keyword>
<dbReference type="AlphaFoldDB" id="A0A9Q1Q6N6"/>
<evidence type="ECO:0000313" key="2">
    <source>
        <dbReference type="EMBL" id="KAJ8430933.1"/>
    </source>
</evidence>
<organism evidence="2 3">
    <name type="scientific">Carnegiea gigantea</name>
    <dbReference type="NCBI Taxonomy" id="171969"/>
    <lineage>
        <taxon>Eukaryota</taxon>
        <taxon>Viridiplantae</taxon>
        <taxon>Streptophyta</taxon>
        <taxon>Embryophyta</taxon>
        <taxon>Tracheophyta</taxon>
        <taxon>Spermatophyta</taxon>
        <taxon>Magnoliopsida</taxon>
        <taxon>eudicotyledons</taxon>
        <taxon>Gunneridae</taxon>
        <taxon>Pentapetalae</taxon>
        <taxon>Caryophyllales</taxon>
        <taxon>Cactineae</taxon>
        <taxon>Cactaceae</taxon>
        <taxon>Cactoideae</taxon>
        <taxon>Echinocereeae</taxon>
        <taxon>Carnegiea</taxon>
    </lineage>
</organism>
<proteinExistence type="predicted"/>
<comment type="caution">
    <text evidence="2">The sequence shown here is derived from an EMBL/GenBank/DDBJ whole genome shotgun (WGS) entry which is preliminary data.</text>
</comment>
<sequence>MYYRGVLAQSGEGKVTYKGGLRKYTMVKEGMGVEKLIGMVKEITRTDMSEKRLCYSLKKMLLAVEGDTNVKMMFKGNDEHGYLYVGGNKGPLRRAQEGFAVCEGRVRGCPDRKVCSRSGRNGHDGVTVGREGDHKQAGGKRQGGKNDLCHEQWLLGGEGDDDEISVASDDAGDKDTIEQDNAGDKQSPQTSCDQGTKSKGCGDGEDDIVKRKNGVADRIEQKLAGTYQKMGCIVTVECYSMMLGEYSVELTNSCKLVYDYVHPIYKSATREVICNQLVHPMETHDMGKVNEKTGVVVGGEELDDDYNRCIPPPNNGRHPGVRPFFSDAGTLADTSLLWQQHLQMYLHHEHGCICSNLCGTKNTFVEYQKMHTPPTKPMGPVKSWLLAALRSISPALSSPTLISVTTITGALVTANSPQRLDRKDVRVIPLQFQMAIRMSLRQ</sequence>
<gene>
    <name evidence="2" type="ORF">Cgig2_002721</name>
</gene>
<feature type="region of interest" description="Disordered" evidence="1">
    <location>
        <begin position="113"/>
        <end position="206"/>
    </location>
</feature>
<feature type="compositionally biased region" description="Polar residues" evidence="1">
    <location>
        <begin position="184"/>
        <end position="197"/>
    </location>
</feature>
<evidence type="ECO:0000256" key="1">
    <source>
        <dbReference type="SAM" id="MobiDB-lite"/>
    </source>
</evidence>